<dbReference type="KEGG" id="tbg:TbgDal_VIII4540"/>
<dbReference type="AlphaFoldDB" id="C9ZVS4"/>
<proteinExistence type="predicted"/>
<keyword evidence="1" id="KW-1133">Transmembrane helix</keyword>
<keyword evidence="1" id="KW-0812">Transmembrane</keyword>
<gene>
    <name evidence="2" type="ORF">TbgDal_VIII4540</name>
</gene>
<dbReference type="EMBL" id="FN554971">
    <property type="protein sequence ID" value="CBH13512.1"/>
    <property type="molecule type" value="Genomic_DNA"/>
</dbReference>
<dbReference type="GeneID" id="23863657"/>
<name>C9ZVS4_TRYB9</name>
<dbReference type="RefSeq" id="XP_011775789.1">
    <property type="nucleotide sequence ID" value="XM_011777487.1"/>
</dbReference>
<dbReference type="Proteomes" id="UP000002316">
    <property type="component" value="Chromosome 8"/>
</dbReference>
<evidence type="ECO:0000256" key="1">
    <source>
        <dbReference type="SAM" id="Phobius"/>
    </source>
</evidence>
<evidence type="ECO:0000313" key="3">
    <source>
        <dbReference type="Proteomes" id="UP000002316"/>
    </source>
</evidence>
<reference evidence="3" key="1">
    <citation type="journal article" date="2010" name="PLoS Negl. Trop. Dis.">
        <title>The genome sequence of Trypanosoma brucei gambiense, causative agent of chronic human african trypanosomiasis.</title>
        <authorList>
            <person name="Jackson A.P."/>
            <person name="Sanders M."/>
            <person name="Berry A."/>
            <person name="McQuillan J."/>
            <person name="Aslett M.A."/>
            <person name="Quail M.A."/>
            <person name="Chukualim B."/>
            <person name="Capewell P."/>
            <person name="MacLeod A."/>
            <person name="Melville S.E."/>
            <person name="Gibson W."/>
            <person name="Barry J.D."/>
            <person name="Berriman M."/>
            <person name="Hertz-Fowler C."/>
        </authorList>
    </citation>
    <scope>NUCLEOTIDE SEQUENCE [LARGE SCALE GENOMIC DNA]</scope>
    <source>
        <strain evidence="3">MHOM/CI/86/DAL972</strain>
    </source>
</reference>
<feature type="transmembrane region" description="Helical" evidence="1">
    <location>
        <begin position="101"/>
        <end position="126"/>
    </location>
</feature>
<organism evidence="2 3">
    <name type="scientific">Trypanosoma brucei gambiense (strain MHOM/CI/86/DAL972)</name>
    <dbReference type="NCBI Taxonomy" id="679716"/>
    <lineage>
        <taxon>Eukaryota</taxon>
        <taxon>Discoba</taxon>
        <taxon>Euglenozoa</taxon>
        <taxon>Kinetoplastea</taxon>
        <taxon>Metakinetoplastina</taxon>
        <taxon>Trypanosomatida</taxon>
        <taxon>Trypanosomatidae</taxon>
        <taxon>Trypanosoma</taxon>
    </lineage>
</organism>
<sequence length="142" mass="16384">MLPPQLNCVATFSMGIGNVVQAPFWVRYSNGRKNLDYRHVLYSVTRSDNKKKDYREFRHHQNFQWSENEAYHSLAGIKRPRKTSHSTLIGAAVREARLPCIGILCIPTFIITFHFQINAIIFIFLFQTRGSMCGSGKVQVDY</sequence>
<accession>C9ZVS4</accession>
<keyword evidence="1" id="KW-0472">Membrane</keyword>
<evidence type="ECO:0000313" key="2">
    <source>
        <dbReference type="EMBL" id="CBH13512.1"/>
    </source>
</evidence>
<protein>
    <submittedName>
        <fullName evidence="2">Uncharacterized protein</fullName>
    </submittedName>
</protein>